<feature type="non-terminal residue" evidence="7">
    <location>
        <position position="505"/>
    </location>
</feature>
<dbReference type="GO" id="GO:0015179">
    <property type="term" value="F:L-amino acid transmembrane transporter activity"/>
    <property type="evidence" value="ECO:0007669"/>
    <property type="project" value="TreeGrafter"/>
</dbReference>
<keyword evidence="2 5" id="KW-0812">Transmembrane</keyword>
<feature type="transmembrane region" description="Helical" evidence="5">
    <location>
        <begin position="198"/>
        <end position="217"/>
    </location>
</feature>
<comment type="subcellular location">
    <subcellularLocation>
        <location evidence="1">Membrane</location>
        <topology evidence="1">Multi-pass membrane protein</topology>
    </subcellularLocation>
</comment>
<protein>
    <submittedName>
        <fullName evidence="7">Avt5 protein</fullName>
    </submittedName>
</protein>
<proteinExistence type="predicted"/>
<reference evidence="7" key="1">
    <citation type="submission" date="2021-02" db="EMBL/GenBank/DDBJ databases">
        <authorList>
            <person name="Dougan E. K."/>
            <person name="Rhodes N."/>
            <person name="Thang M."/>
            <person name="Chan C."/>
        </authorList>
    </citation>
    <scope>NUCLEOTIDE SEQUENCE</scope>
</reference>
<sequence length="505" mass="53553">VFEVESEPTQARERRRSLALDTDGSFISCEGGGPNAAGGSVFSAYVNAANTILGAGTLAVPIAMSSAGLLSYELITVLVVAVNFTTVHWLTIVADHLPKGTPRNYEGIARRYLGSAASHVISLVFIFGGLSLGMSYMLFTAGSMAPVLASYMASEGEEPEEKEVERLAQRLLWGVGLCVVLPLGMLRDISKLKFTSSVAIIVLGYAAGFIVFCNVGALLEKPAAGEGFQLVNVSSDFFLSLAMTTSNFSCHVSAIPIYESLGSRGATSIRKVLLLALGTAALLYQIVGLSSYLRFGHLESGGSNILEVVAASISVGQSPVRFALVSLASAGVAFNLAFSMPMAMWALRSVILSYYQAACAMQARRAGLPEVEVLEIENGEPSMLEWCMATTLLMLSILTLATLVPNIQVIMSLGGSLGGTFIAFMYPALFRLTVVKGVRSSRDLLQHKNAAELGVIAMSIVYGVLCLSISIRKVVLEFQAAEPSVTATTSTLTLTTTALIYELEM</sequence>
<dbReference type="Pfam" id="PF01490">
    <property type="entry name" value="Aa_trans"/>
    <property type="match status" value="1"/>
</dbReference>
<feature type="transmembrane region" description="Helical" evidence="5">
    <location>
        <begin position="273"/>
        <end position="293"/>
    </location>
</feature>
<keyword evidence="8" id="KW-1185">Reference proteome</keyword>
<evidence type="ECO:0000256" key="5">
    <source>
        <dbReference type="SAM" id="Phobius"/>
    </source>
</evidence>
<dbReference type="EMBL" id="CAJNIZ010043867">
    <property type="protein sequence ID" value="CAE7671092.1"/>
    <property type="molecule type" value="Genomic_DNA"/>
</dbReference>
<dbReference type="OrthoDB" id="445461at2759"/>
<feature type="transmembrane region" description="Helical" evidence="5">
    <location>
        <begin position="322"/>
        <end position="347"/>
    </location>
</feature>
<feature type="transmembrane region" description="Helical" evidence="5">
    <location>
        <begin position="386"/>
        <end position="404"/>
    </location>
</feature>
<name>A0A812W987_SYMPI</name>
<evidence type="ECO:0000256" key="2">
    <source>
        <dbReference type="ARBA" id="ARBA00022692"/>
    </source>
</evidence>
<feature type="transmembrane region" description="Helical" evidence="5">
    <location>
        <begin position="450"/>
        <end position="471"/>
    </location>
</feature>
<organism evidence="7 8">
    <name type="scientific">Symbiodinium pilosum</name>
    <name type="common">Dinoflagellate</name>
    <dbReference type="NCBI Taxonomy" id="2952"/>
    <lineage>
        <taxon>Eukaryota</taxon>
        <taxon>Sar</taxon>
        <taxon>Alveolata</taxon>
        <taxon>Dinophyceae</taxon>
        <taxon>Suessiales</taxon>
        <taxon>Symbiodiniaceae</taxon>
        <taxon>Symbiodinium</taxon>
    </lineage>
</organism>
<evidence type="ECO:0000313" key="8">
    <source>
        <dbReference type="Proteomes" id="UP000649617"/>
    </source>
</evidence>
<evidence type="ECO:0000256" key="1">
    <source>
        <dbReference type="ARBA" id="ARBA00004141"/>
    </source>
</evidence>
<feature type="transmembrane region" description="Helical" evidence="5">
    <location>
        <begin position="410"/>
        <end position="429"/>
    </location>
</feature>
<evidence type="ECO:0000313" key="7">
    <source>
        <dbReference type="EMBL" id="CAE7671092.1"/>
    </source>
</evidence>
<feature type="domain" description="Amino acid transporter transmembrane" evidence="6">
    <location>
        <begin position="38"/>
        <end position="469"/>
    </location>
</feature>
<feature type="transmembrane region" description="Helical" evidence="5">
    <location>
        <begin position="74"/>
        <end position="95"/>
    </location>
</feature>
<evidence type="ECO:0000256" key="3">
    <source>
        <dbReference type="ARBA" id="ARBA00022989"/>
    </source>
</evidence>
<evidence type="ECO:0000259" key="6">
    <source>
        <dbReference type="Pfam" id="PF01490"/>
    </source>
</evidence>
<keyword evidence="3 5" id="KW-1133">Transmembrane helix</keyword>
<dbReference type="AlphaFoldDB" id="A0A812W987"/>
<feature type="transmembrane region" description="Helical" evidence="5">
    <location>
        <begin position="237"/>
        <end position="261"/>
    </location>
</feature>
<dbReference type="Proteomes" id="UP000649617">
    <property type="component" value="Unassembled WGS sequence"/>
</dbReference>
<dbReference type="InterPro" id="IPR013057">
    <property type="entry name" value="AA_transpt_TM"/>
</dbReference>
<feature type="transmembrane region" description="Helical" evidence="5">
    <location>
        <begin position="116"/>
        <end position="139"/>
    </location>
</feature>
<comment type="caution">
    <text evidence="7">The sequence shown here is derived from an EMBL/GenBank/DDBJ whole genome shotgun (WGS) entry which is preliminary data.</text>
</comment>
<evidence type="ECO:0000256" key="4">
    <source>
        <dbReference type="ARBA" id="ARBA00023136"/>
    </source>
</evidence>
<keyword evidence="4 5" id="KW-0472">Membrane</keyword>
<accession>A0A812W987</accession>
<gene>
    <name evidence="7" type="primary">avt5</name>
    <name evidence="7" type="ORF">SPIL2461_LOCUS18507</name>
</gene>
<dbReference type="GO" id="GO:0016020">
    <property type="term" value="C:membrane"/>
    <property type="evidence" value="ECO:0007669"/>
    <property type="project" value="UniProtKB-SubCell"/>
</dbReference>
<dbReference type="PANTHER" id="PTHR22950:SF702">
    <property type="entry name" value="AMINO ACID TRANSPORTER PROTEIN"/>
    <property type="match status" value="1"/>
</dbReference>
<dbReference type="PANTHER" id="PTHR22950">
    <property type="entry name" value="AMINO ACID TRANSPORTER"/>
    <property type="match status" value="1"/>
</dbReference>